<dbReference type="AlphaFoldDB" id="A0AAW6FBM2"/>
<dbReference type="SUPFAM" id="SSF158745">
    <property type="entry name" value="LanC-like"/>
    <property type="match status" value="1"/>
</dbReference>
<dbReference type="GeneID" id="93523209"/>
<protein>
    <recommendedName>
        <fullName evidence="3">Lanthionine synthetase C-like protein</fullName>
    </recommendedName>
</protein>
<evidence type="ECO:0008006" key="3">
    <source>
        <dbReference type="Google" id="ProtNLM"/>
    </source>
</evidence>
<dbReference type="Gene3D" id="1.50.10.20">
    <property type="match status" value="1"/>
</dbReference>
<name>A0AAW6FBM2_PARDI</name>
<evidence type="ECO:0000313" key="2">
    <source>
        <dbReference type="Proteomes" id="UP001211522"/>
    </source>
</evidence>
<organism evidence="1 2">
    <name type="scientific">Parabacteroides distasonis</name>
    <dbReference type="NCBI Taxonomy" id="823"/>
    <lineage>
        <taxon>Bacteria</taxon>
        <taxon>Pseudomonadati</taxon>
        <taxon>Bacteroidota</taxon>
        <taxon>Bacteroidia</taxon>
        <taxon>Bacteroidales</taxon>
        <taxon>Tannerellaceae</taxon>
        <taxon>Parabacteroides</taxon>
    </lineage>
</organism>
<comment type="caution">
    <text evidence="1">The sequence shown here is derived from an EMBL/GenBank/DDBJ whole genome shotgun (WGS) entry which is preliminary data.</text>
</comment>
<evidence type="ECO:0000313" key="1">
    <source>
        <dbReference type="EMBL" id="MDB9140532.1"/>
    </source>
</evidence>
<gene>
    <name evidence="1" type="ORF">PN612_18750</name>
</gene>
<accession>A0AAW6FBM2</accession>
<reference evidence="1" key="1">
    <citation type="submission" date="2023-01" db="EMBL/GenBank/DDBJ databases">
        <title>Human gut microbiome strain richness.</title>
        <authorList>
            <person name="Chen-Liaw A."/>
        </authorList>
    </citation>
    <scope>NUCLEOTIDE SEQUENCE</scope>
    <source>
        <strain evidence="1">D35st1_E5_D35t1_190705</strain>
    </source>
</reference>
<dbReference type="Proteomes" id="UP001211522">
    <property type="component" value="Unassembled WGS sequence"/>
</dbReference>
<dbReference type="RefSeq" id="WP_211738741.1">
    <property type="nucleotide sequence ID" value="NZ_CP042285.1"/>
</dbReference>
<sequence>MSVSICHTDHPDHSRIADWLLLNGTLTACPGLLHGKLGIAIFFFHYARFTGEELFDEYAWDLVVAMQEQLHANYRPDYEWGIAGIGVGIDYLIRSGLIEVDEDFFEDLDERMYRAVMYDPYPDYSRDEGLTGYGWYWLCRRANAGAADCLSRIAARIEQDQVGFSPGEIRDAARFLRAYAGHPDPVDTLVETDWERLAGAGLAGGYAGAGLESLSLLGTVDTSWRLLL</sequence>
<dbReference type="EMBL" id="JAQMPX010000139">
    <property type="protein sequence ID" value="MDB9140532.1"/>
    <property type="molecule type" value="Genomic_DNA"/>
</dbReference>
<proteinExistence type="predicted"/>